<keyword evidence="10" id="KW-1185">Reference proteome</keyword>
<feature type="non-terminal residue" evidence="9">
    <location>
        <position position="1"/>
    </location>
</feature>
<feature type="compositionally biased region" description="Polar residues" evidence="7">
    <location>
        <begin position="221"/>
        <end position="234"/>
    </location>
</feature>
<dbReference type="SUPFAM" id="SSF57850">
    <property type="entry name" value="RING/U-box"/>
    <property type="match status" value="1"/>
</dbReference>
<accession>A0AAD9MQA3</accession>
<evidence type="ECO:0000256" key="6">
    <source>
        <dbReference type="PROSITE-ProRule" id="PRU00504"/>
    </source>
</evidence>
<proteinExistence type="predicted"/>
<dbReference type="GO" id="GO:0043161">
    <property type="term" value="P:proteasome-mediated ubiquitin-dependent protein catabolic process"/>
    <property type="evidence" value="ECO:0007669"/>
    <property type="project" value="TreeGrafter"/>
</dbReference>
<dbReference type="SMART" id="SM00184">
    <property type="entry name" value="RING"/>
    <property type="match status" value="1"/>
</dbReference>
<feature type="repeat" description="NHL" evidence="6">
    <location>
        <begin position="502"/>
        <end position="545"/>
    </location>
</feature>
<dbReference type="InterPro" id="IPR027370">
    <property type="entry name" value="Znf-RING_euk"/>
</dbReference>
<dbReference type="EMBL" id="JAODUO010005229">
    <property type="protein sequence ID" value="KAK2141475.1"/>
    <property type="molecule type" value="Genomic_DNA"/>
</dbReference>
<dbReference type="InterPro" id="IPR013083">
    <property type="entry name" value="Znf_RING/FYVE/PHD"/>
</dbReference>
<feature type="compositionally biased region" description="Basic residues" evidence="7">
    <location>
        <begin position="282"/>
        <end position="292"/>
    </location>
</feature>
<dbReference type="InterPro" id="IPR001258">
    <property type="entry name" value="NHL_repeat"/>
</dbReference>
<keyword evidence="4" id="KW-0862">Zinc</keyword>
<dbReference type="InterPro" id="IPR050952">
    <property type="entry name" value="TRIM-NHL_E3_ligases"/>
</dbReference>
<feature type="compositionally biased region" description="Low complexity" evidence="7">
    <location>
        <begin position="187"/>
        <end position="198"/>
    </location>
</feature>
<feature type="domain" description="RING-type" evidence="8">
    <location>
        <begin position="51"/>
        <end position="99"/>
    </location>
</feature>
<dbReference type="GO" id="GO:0000209">
    <property type="term" value="P:protein polyubiquitination"/>
    <property type="evidence" value="ECO:0007669"/>
    <property type="project" value="TreeGrafter"/>
</dbReference>
<sequence length="635" mass="69283">SRPIIVSPVRCRASCFQKDRVTRRGALSDRHSVMDEEDVLDERLVKDLVQCSLCSSDYSEPRVLPCHHTFCLDCLTRYYDTRQVSSRRKISALPCPTCSTIALIPRSGVASFPADTKALKIKKLVNQLLLQSIVSKCASPPPPQSPPTRSPDETTANGPSTRATHQHNGTGNTESMTNDTPCHDNATGSTTTTPHSGSAETGSEGMFNFSRFLSGNRRRSGATSPRKSGETSPTRPAGDRTPTSPGQSSPTRKPMSPGGDYHSSSEESSSRPFGIYQLPKKPGLKRTRKRKRDSALSSSSCHTPDSTHCDDHDPEVFDGAPERNGDRCAAEPETVGDNEGFARSRSRTYSQGSRATSRRSSRGDVIDADGGPEGAAELLWKVEKSEYDMPTGVVFMPDDLVVVAEYGNSLLQYYTRAGRFVRAVDGVKPFGIATDADGVVVLTDRREQTVKLYDRDGHNVFHMDKEKFKWSSGVAVNSHGQYVLCDRDRSRVSVYEATGELVSEFGSFGPGDHQFCMADFLAVDSHDRIVLSDSANHCVKVFSATGELLLKCGGRGSGDGQLLWPKGVCVDGADNIFVCDSRNDRVSLFAPDGQFIQHILVNWPRPYAVSYHAPNLLAVTQYSLSGTSLIAMYSI</sequence>
<feature type="compositionally biased region" description="Polar residues" evidence="7">
    <location>
        <begin position="241"/>
        <end position="251"/>
    </location>
</feature>
<keyword evidence="2" id="KW-0677">Repeat</keyword>
<reference evidence="9" key="1">
    <citation type="journal article" date="2023" name="Mol. Biol. Evol.">
        <title>Third-Generation Sequencing Reveals the Adaptive Role of the Epigenome in Three Deep-Sea Polychaetes.</title>
        <authorList>
            <person name="Perez M."/>
            <person name="Aroh O."/>
            <person name="Sun Y."/>
            <person name="Lan Y."/>
            <person name="Juniper S.K."/>
            <person name="Young C.R."/>
            <person name="Angers B."/>
            <person name="Qian P.Y."/>
        </authorList>
    </citation>
    <scope>NUCLEOTIDE SEQUENCE</scope>
    <source>
        <strain evidence="9">R07B-5</strain>
    </source>
</reference>
<feature type="compositionally biased region" description="Pro residues" evidence="7">
    <location>
        <begin position="139"/>
        <end position="149"/>
    </location>
</feature>
<feature type="compositionally biased region" description="Polar residues" evidence="7">
    <location>
        <begin position="295"/>
        <end position="304"/>
    </location>
</feature>
<dbReference type="PROSITE" id="PS50089">
    <property type="entry name" value="ZF_RING_2"/>
    <property type="match status" value="1"/>
</dbReference>
<dbReference type="SUPFAM" id="SSF101898">
    <property type="entry name" value="NHL repeat"/>
    <property type="match status" value="1"/>
</dbReference>
<dbReference type="PANTHER" id="PTHR24104">
    <property type="entry name" value="E3 UBIQUITIN-PROTEIN LIGASE NHLRC1-RELATED"/>
    <property type="match status" value="1"/>
</dbReference>
<dbReference type="Gene3D" id="3.30.40.10">
    <property type="entry name" value="Zinc/RING finger domain, C3HC4 (zinc finger)"/>
    <property type="match status" value="1"/>
</dbReference>
<gene>
    <name evidence="9" type="ORF">NP493_5176g00006</name>
</gene>
<protein>
    <recommendedName>
        <fullName evidence="8">RING-type domain-containing protein</fullName>
    </recommendedName>
</protein>
<evidence type="ECO:0000256" key="2">
    <source>
        <dbReference type="ARBA" id="ARBA00022737"/>
    </source>
</evidence>
<dbReference type="Pfam" id="PF13445">
    <property type="entry name" value="zf-RING_UBOX"/>
    <property type="match status" value="1"/>
</dbReference>
<keyword evidence="1" id="KW-0479">Metal-binding</keyword>
<evidence type="ECO:0000313" key="9">
    <source>
        <dbReference type="EMBL" id="KAK2141475.1"/>
    </source>
</evidence>
<evidence type="ECO:0000256" key="4">
    <source>
        <dbReference type="ARBA" id="ARBA00022833"/>
    </source>
</evidence>
<keyword evidence="3 5" id="KW-0863">Zinc-finger</keyword>
<dbReference type="InterPro" id="IPR011042">
    <property type="entry name" value="6-blade_b-propeller_TolB-like"/>
</dbReference>
<dbReference type="GO" id="GO:0061630">
    <property type="term" value="F:ubiquitin protein ligase activity"/>
    <property type="evidence" value="ECO:0007669"/>
    <property type="project" value="TreeGrafter"/>
</dbReference>
<organism evidence="9 10">
    <name type="scientific">Ridgeia piscesae</name>
    <name type="common">Tubeworm</name>
    <dbReference type="NCBI Taxonomy" id="27915"/>
    <lineage>
        <taxon>Eukaryota</taxon>
        <taxon>Metazoa</taxon>
        <taxon>Spiralia</taxon>
        <taxon>Lophotrochozoa</taxon>
        <taxon>Annelida</taxon>
        <taxon>Polychaeta</taxon>
        <taxon>Sedentaria</taxon>
        <taxon>Canalipalpata</taxon>
        <taxon>Sabellida</taxon>
        <taxon>Siboglinidae</taxon>
        <taxon>Ridgeia</taxon>
    </lineage>
</organism>
<feature type="repeat" description="NHL" evidence="6">
    <location>
        <begin position="549"/>
        <end position="592"/>
    </location>
</feature>
<dbReference type="Gene3D" id="2.120.10.30">
    <property type="entry name" value="TolB, C-terminal domain"/>
    <property type="match status" value="2"/>
</dbReference>
<dbReference type="Pfam" id="PF01436">
    <property type="entry name" value="NHL"/>
    <property type="match status" value="1"/>
</dbReference>
<dbReference type="PROSITE" id="PS00518">
    <property type="entry name" value="ZF_RING_1"/>
    <property type="match status" value="1"/>
</dbReference>
<evidence type="ECO:0000256" key="1">
    <source>
        <dbReference type="ARBA" id="ARBA00022723"/>
    </source>
</evidence>
<dbReference type="AlphaFoldDB" id="A0AAD9MQA3"/>
<dbReference type="Proteomes" id="UP001209878">
    <property type="component" value="Unassembled WGS sequence"/>
</dbReference>
<comment type="caution">
    <text evidence="9">The sequence shown here is derived from an EMBL/GenBank/DDBJ whole genome shotgun (WGS) entry which is preliminary data.</text>
</comment>
<evidence type="ECO:0000256" key="7">
    <source>
        <dbReference type="SAM" id="MobiDB-lite"/>
    </source>
</evidence>
<dbReference type="PANTHER" id="PTHR24104:SF57">
    <property type="entry name" value="BEE-MILK PROTEIN"/>
    <property type="match status" value="1"/>
</dbReference>
<evidence type="ECO:0000256" key="5">
    <source>
        <dbReference type="PROSITE-ProRule" id="PRU00175"/>
    </source>
</evidence>
<dbReference type="InterPro" id="IPR001841">
    <property type="entry name" value="Znf_RING"/>
</dbReference>
<feature type="region of interest" description="Disordered" evidence="7">
    <location>
        <begin position="136"/>
        <end position="370"/>
    </location>
</feature>
<evidence type="ECO:0000259" key="8">
    <source>
        <dbReference type="PROSITE" id="PS50089"/>
    </source>
</evidence>
<dbReference type="GO" id="GO:0008270">
    <property type="term" value="F:zinc ion binding"/>
    <property type="evidence" value="ECO:0007669"/>
    <property type="project" value="UniProtKB-KW"/>
</dbReference>
<evidence type="ECO:0000313" key="10">
    <source>
        <dbReference type="Proteomes" id="UP001209878"/>
    </source>
</evidence>
<feature type="compositionally biased region" description="Polar residues" evidence="7">
    <location>
        <begin position="153"/>
        <end position="180"/>
    </location>
</feature>
<dbReference type="PROSITE" id="PS51125">
    <property type="entry name" value="NHL"/>
    <property type="match status" value="2"/>
</dbReference>
<feature type="compositionally biased region" description="Basic and acidic residues" evidence="7">
    <location>
        <begin position="305"/>
        <end position="330"/>
    </location>
</feature>
<name>A0AAD9MQA3_RIDPI</name>
<dbReference type="InterPro" id="IPR017907">
    <property type="entry name" value="Znf_RING_CS"/>
</dbReference>
<evidence type="ECO:0000256" key="3">
    <source>
        <dbReference type="ARBA" id="ARBA00022771"/>
    </source>
</evidence>